<proteinExistence type="predicted"/>
<accession>A0A6J5N9G9</accession>
<dbReference type="EMBL" id="LR796623">
    <property type="protein sequence ID" value="CAB4155152.1"/>
    <property type="molecule type" value="Genomic_DNA"/>
</dbReference>
<gene>
    <name evidence="2" type="ORF">UFOVP650_88</name>
</gene>
<reference evidence="2" key="1">
    <citation type="submission" date="2020-04" db="EMBL/GenBank/DDBJ databases">
        <authorList>
            <person name="Chiriac C."/>
            <person name="Salcher M."/>
            <person name="Ghai R."/>
            <person name="Kavagutti S V."/>
        </authorList>
    </citation>
    <scope>NUCLEOTIDE SEQUENCE</scope>
</reference>
<protein>
    <submittedName>
        <fullName evidence="2">Uncharacterized protein</fullName>
    </submittedName>
</protein>
<name>A0A6J5N9G9_9CAUD</name>
<feature type="region of interest" description="Disordered" evidence="1">
    <location>
        <begin position="158"/>
        <end position="214"/>
    </location>
</feature>
<evidence type="ECO:0000313" key="2">
    <source>
        <dbReference type="EMBL" id="CAB4155152.1"/>
    </source>
</evidence>
<organism evidence="2">
    <name type="scientific">uncultured Caudovirales phage</name>
    <dbReference type="NCBI Taxonomy" id="2100421"/>
    <lineage>
        <taxon>Viruses</taxon>
        <taxon>Duplodnaviria</taxon>
        <taxon>Heunggongvirae</taxon>
        <taxon>Uroviricota</taxon>
        <taxon>Caudoviricetes</taxon>
        <taxon>Peduoviridae</taxon>
        <taxon>Maltschvirus</taxon>
        <taxon>Maltschvirus maltsch</taxon>
    </lineage>
</organism>
<evidence type="ECO:0000256" key="1">
    <source>
        <dbReference type="SAM" id="MobiDB-lite"/>
    </source>
</evidence>
<sequence length="214" mass="23964">MPKLKPGQGGGGSSTNVIPSGQYPIALVWFKRQTAKSDSRKEYIRGKYEVCAGALKGQAFFANTHLDTSKEGTARRWMIWMESVGVEEEWEMGSQREGNTREGDDNIRRLFVGRGFVAKVRREVSGQYENNDIEQFVFLKNWTEIERDMIEAWEKEWDEKHASNPEDSAGAPPEDGPPAGGYDEYDSFEPGAGTYDPNDDGGDLPPSDIDEPAF</sequence>
<feature type="compositionally biased region" description="Acidic residues" evidence="1">
    <location>
        <begin position="197"/>
        <end position="214"/>
    </location>
</feature>